<evidence type="ECO:0000256" key="1">
    <source>
        <dbReference type="ARBA" id="ARBA00004123"/>
    </source>
</evidence>
<comment type="caution">
    <text evidence="15">The sequence shown here is derived from an EMBL/GenBank/DDBJ whole genome shotgun (WGS) entry which is preliminary data.</text>
</comment>
<dbReference type="Gene3D" id="2.130.10.10">
    <property type="entry name" value="YVTN repeat-like/Quinoprotein amine dehydrogenase"/>
    <property type="match status" value="2"/>
</dbReference>
<dbReference type="GO" id="GO:0000785">
    <property type="term" value="C:chromatin"/>
    <property type="evidence" value="ECO:0007669"/>
    <property type="project" value="TreeGrafter"/>
</dbReference>
<dbReference type="InterPro" id="IPR055410">
    <property type="entry name" value="Beta-prop_CAF1B_HIR1"/>
</dbReference>
<sequence length="863" mass="97909">MHILKLPWLCHEVYSLTISPDGSRLASGGLDGKVRIWSVADILRFKNPNQEKDESCKPLCSMSRHTGAVTVVKFSPDGRFLASGSDDKVLLIWEKDEESRPVFGEAENAEHWTVTKRVVAHENDIQDMAWAPDSSILVTVGLDRSIIIWNGTTFERIKRFDVHSSLVKGVVFDPANKYFATSSDDRSVRIFRYHKGSEISFSIEKNVLQPFKKSPLTTYFRRLSWSPDGQHIAAPNATNGPVTSTAIINRGTWDSDISLIGHDSPCEVACFSPVLYQTKINKEMKVCSTLATGGQDKTLVIWNTASASPVVVLEDIFYKTITDLCWTPNGDTLFASSLDGTIGVVCFEKEELGQFVPTEKTDEILNRYGVDKESTVFAESTNQLILEEKAQEYQKTLSDKHMDRLLSIEQPTSHKSPSPAPPPPPPSLSAPPPAIPKPPSIPSTSTTPQPTASKPDSKLNKAVIKNGKKRVAPTLISSSAAPSSSSSNGTTNKFKNITVTAKKIKEDKTRDTLLSKTPYSLPKFGVHTSVHGYYVKRTVAEEEEEEEEGDEIDEEYEEEDDEDEDEFLFTAKKRKLTKDEQPILPLKPSYDSTLLVYKRLDDGKDRAILEVENYEEPEDEDPSIVIAKLNGELSFETFLRDRVLAITGELHKYWILATESCAILIYSFTGRLLYPRIELGFNVGYMTCKDDILMILTEDYMIHSFNLNTFTKLTKKISLAPILNYEYQVKDKKTYIQSKLADLELKNGQILAYLKTNETYLYNNDLKIWTKIIDNFHHKFNKYDYIWVDRFKPPYITQDFNDYNNDLINNETKQNEFEYINKLTFLEGYKDVLAQLGENDGVDKLDKDLETHKQNELYKYVRT</sequence>
<dbReference type="PROSITE" id="PS50082">
    <property type="entry name" value="WD_REPEATS_2"/>
    <property type="match status" value="4"/>
</dbReference>
<feature type="compositionally biased region" description="Pro residues" evidence="12">
    <location>
        <begin position="418"/>
        <end position="441"/>
    </location>
</feature>
<dbReference type="GO" id="GO:0031491">
    <property type="term" value="F:nucleosome binding"/>
    <property type="evidence" value="ECO:0007669"/>
    <property type="project" value="TreeGrafter"/>
</dbReference>
<evidence type="ECO:0000313" key="15">
    <source>
        <dbReference type="EMBL" id="CCH47089.1"/>
    </source>
</evidence>
<dbReference type="InterPro" id="IPR015943">
    <property type="entry name" value="WD40/YVTN_repeat-like_dom_sf"/>
</dbReference>
<dbReference type="InterPro" id="IPR001680">
    <property type="entry name" value="WD40_rpt"/>
</dbReference>
<dbReference type="PANTHER" id="PTHR13831:SF0">
    <property type="entry name" value="PROTEIN HIRA"/>
    <property type="match status" value="1"/>
</dbReference>
<evidence type="ECO:0000256" key="5">
    <source>
        <dbReference type="ARBA" id="ARBA00022737"/>
    </source>
</evidence>
<dbReference type="GO" id="GO:0006355">
    <property type="term" value="P:regulation of DNA-templated transcription"/>
    <property type="evidence" value="ECO:0007669"/>
    <property type="project" value="InterPro"/>
</dbReference>
<evidence type="ECO:0000313" key="16">
    <source>
        <dbReference type="Proteomes" id="UP000009328"/>
    </source>
</evidence>
<dbReference type="InterPro" id="IPR031120">
    <property type="entry name" value="HIR1-like"/>
</dbReference>
<dbReference type="HOGENOM" id="CLU_004372_3_0_1"/>
<dbReference type="CDD" id="cd00200">
    <property type="entry name" value="WD40"/>
    <property type="match status" value="1"/>
</dbReference>
<evidence type="ECO:0000259" key="13">
    <source>
        <dbReference type="Pfam" id="PF07569"/>
    </source>
</evidence>
<comment type="similarity">
    <text evidence="2 11">Belongs to the WD repeat HIR1 family.</text>
</comment>
<evidence type="ECO:0000256" key="6">
    <source>
        <dbReference type="ARBA" id="ARBA00022853"/>
    </source>
</evidence>
<evidence type="ECO:0000256" key="3">
    <source>
        <dbReference type="ARBA" id="ARBA00022491"/>
    </source>
</evidence>
<dbReference type="InParanoid" id="K0L0I7"/>
<dbReference type="FunCoup" id="K0L0I7">
    <property type="interactions" value="200"/>
</dbReference>
<evidence type="ECO:0000256" key="9">
    <source>
        <dbReference type="ARBA" id="ARBA00023242"/>
    </source>
</evidence>
<keyword evidence="7 11" id="KW-0805">Transcription regulation</keyword>
<dbReference type="PANTHER" id="PTHR13831">
    <property type="entry name" value="MEMBER OF THE HIR1 FAMILY OF WD-REPEAT PROTEINS"/>
    <property type="match status" value="1"/>
</dbReference>
<dbReference type="EMBL" id="CAIF01000323">
    <property type="protein sequence ID" value="CCH47089.1"/>
    <property type="molecule type" value="Genomic_DNA"/>
</dbReference>
<reference evidence="15 16" key="1">
    <citation type="journal article" date="2012" name="Eukaryot. Cell">
        <title>Draft genome sequence of Wickerhamomyces ciferrii NRRL Y-1031 F-60-10.</title>
        <authorList>
            <person name="Schneider J."/>
            <person name="Andrea H."/>
            <person name="Blom J."/>
            <person name="Jaenicke S."/>
            <person name="Ruckert C."/>
            <person name="Schorsch C."/>
            <person name="Szczepanowski R."/>
            <person name="Farwick M."/>
            <person name="Goesmann A."/>
            <person name="Puhler A."/>
            <person name="Schaffer S."/>
            <person name="Tauch A."/>
            <person name="Kohler T."/>
            <person name="Brinkrolf K."/>
        </authorList>
    </citation>
    <scope>NUCLEOTIDE SEQUENCE [LARGE SCALE GENOMIC DNA]</scope>
    <source>
        <strain evidence="16">ATCC 14091 / BCRC 22168 / CBS 111 / JCM 3599 / NBRC 0793 / NRRL Y-1031 F-60-10</strain>
    </source>
</reference>
<dbReference type="Pfam" id="PF24105">
    <property type="entry name" value="Beta-prop_CAF1B_HIR1"/>
    <property type="match status" value="1"/>
</dbReference>
<keyword evidence="9 11" id="KW-0539">Nucleus</keyword>
<accession>K0L0I7</accession>
<dbReference type="STRING" id="1206466.K0L0I7"/>
<comment type="function">
    <text evidence="11">Required for replication-independent chromatin assembly and for the periodic repression of histone gene transcription during the cell cycle.</text>
</comment>
<feature type="region of interest" description="Disordered" evidence="12">
    <location>
        <begin position="410"/>
        <end position="492"/>
    </location>
</feature>
<feature type="repeat" description="WD" evidence="10">
    <location>
        <begin position="160"/>
        <end position="201"/>
    </location>
</feature>
<keyword evidence="16" id="KW-1185">Reference proteome</keyword>
<evidence type="ECO:0000256" key="2">
    <source>
        <dbReference type="ARBA" id="ARBA00007306"/>
    </source>
</evidence>
<keyword evidence="5 11" id="KW-0677">Repeat</keyword>
<feature type="compositionally biased region" description="Low complexity" evidence="12">
    <location>
        <begin position="442"/>
        <end position="454"/>
    </location>
</feature>
<evidence type="ECO:0000256" key="12">
    <source>
        <dbReference type="SAM" id="MobiDB-lite"/>
    </source>
</evidence>
<evidence type="ECO:0000256" key="4">
    <source>
        <dbReference type="ARBA" id="ARBA00022574"/>
    </source>
</evidence>
<dbReference type="GO" id="GO:0006351">
    <property type="term" value="P:DNA-templated transcription"/>
    <property type="evidence" value="ECO:0007669"/>
    <property type="project" value="InterPro"/>
</dbReference>
<dbReference type="SUPFAM" id="SSF50978">
    <property type="entry name" value="WD40 repeat-like"/>
    <property type="match status" value="1"/>
</dbReference>
<keyword evidence="6 11" id="KW-0156">Chromatin regulator</keyword>
<name>K0L0I7_WICCF</name>
<organism evidence="15 16">
    <name type="scientific">Wickerhamomyces ciferrii (strain ATCC 14091 / BCRC 22168 / CBS 111 / JCM 3599 / NBRC 0793 / NRRL Y-1031 F-60-10)</name>
    <name type="common">Yeast</name>
    <name type="synonym">Pichia ciferrii</name>
    <dbReference type="NCBI Taxonomy" id="1206466"/>
    <lineage>
        <taxon>Eukaryota</taxon>
        <taxon>Fungi</taxon>
        <taxon>Dikarya</taxon>
        <taxon>Ascomycota</taxon>
        <taxon>Saccharomycotina</taxon>
        <taxon>Saccharomycetes</taxon>
        <taxon>Phaffomycetales</taxon>
        <taxon>Wickerhamomycetaceae</taxon>
        <taxon>Wickerhamomyces</taxon>
    </lineage>
</organism>
<evidence type="ECO:0000256" key="7">
    <source>
        <dbReference type="ARBA" id="ARBA00023015"/>
    </source>
</evidence>
<protein>
    <recommendedName>
        <fullName evidence="11">Protein HIR</fullName>
    </recommendedName>
</protein>
<feature type="repeat" description="WD" evidence="10">
    <location>
        <begin position="118"/>
        <end position="159"/>
    </location>
</feature>
<evidence type="ECO:0000259" key="14">
    <source>
        <dbReference type="Pfam" id="PF24105"/>
    </source>
</evidence>
<feature type="compositionally biased region" description="Low complexity" evidence="12">
    <location>
        <begin position="477"/>
        <end position="487"/>
    </location>
</feature>
<dbReference type="SMART" id="SM00320">
    <property type="entry name" value="WD40"/>
    <property type="match status" value="6"/>
</dbReference>
<comment type="subcellular location">
    <subcellularLocation>
        <location evidence="1 11">Nucleus</location>
    </subcellularLocation>
</comment>
<proteinExistence type="inferred from homology"/>
<evidence type="ECO:0000256" key="11">
    <source>
        <dbReference type="RuleBase" id="RU364014"/>
    </source>
</evidence>
<keyword evidence="3 11" id="KW-0678">Repressor</keyword>
<dbReference type="GO" id="GO:0000417">
    <property type="term" value="C:HIR complex"/>
    <property type="evidence" value="ECO:0007669"/>
    <property type="project" value="TreeGrafter"/>
</dbReference>
<dbReference type="AlphaFoldDB" id="K0L0I7"/>
<dbReference type="PROSITE" id="PS50294">
    <property type="entry name" value="WD_REPEATS_REGION"/>
    <property type="match status" value="3"/>
</dbReference>
<keyword evidence="8 11" id="KW-0804">Transcription</keyword>
<dbReference type="InterPro" id="IPR011044">
    <property type="entry name" value="Quino_amine_DH_bsu"/>
</dbReference>
<dbReference type="InterPro" id="IPR019015">
    <property type="entry name" value="HIRA_B_motif"/>
</dbReference>
<evidence type="ECO:0000256" key="8">
    <source>
        <dbReference type="ARBA" id="ARBA00023163"/>
    </source>
</evidence>
<dbReference type="FunFam" id="2.130.10.10:FF:001073">
    <property type="entry name" value="Protein HIR"/>
    <property type="match status" value="1"/>
</dbReference>
<feature type="region of interest" description="Disordered" evidence="12">
    <location>
        <begin position="538"/>
        <end position="564"/>
    </location>
</feature>
<keyword evidence="4 10" id="KW-0853">WD repeat</keyword>
<evidence type="ECO:0000256" key="10">
    <source>
        <dbReference type="PROSITE-ProRule" id="PRU00221"/>
    </source>
</evidence>
<dbReference type="InterPro" id="IPR036322">
    <property type="entry name" value="WD40_repeat_dom_sf"/>
</dbReference>
<dbReference type="Proteomes" id="UP000009328">
    <property type="component" value="Unassembled WGS sequence"/>
</dbReference>
<dbReference type="GO" id="GO:0006338">
    <property type="term" value="P:chromatin remodeling"/>
    <property type="evidence" value="ECO:0007669"/>
    <property type="project" value="InterPro"/>
</dbReference>
<dbReference type="InterPro" id="IPR011494">
    <property type="entry name" value="HIRA-like_C"/>
</dbReference>
<dbReference type="Pfam" id="PF07569">
    <property type="entry name" value="Hira"/>
    <property type="match status" value="1"/>
</dbReference>
<dbReference type="SUPFAM" id="SSF50969">
    <property type="entry name" value="YVTN repeat-like/Quinoprotein amine dehydrogenase"/>
    <property type="match status" value="1"/>
</dbReference>
<feature type="domain" description="Protein HIRA-like C-terminal" evidence="13">
    <location>
        <begin position="670"/>
        <end position="776"/>
    </location>
</feature>
<feature type="compositionally biased region" description="Acidic residues" evidence="12">
    <location>
        <begin position="541"/>
        <end position="564"/>
    </location>
</feature>
<dbReference type="eggNOG" id="KOG0973">
    <property type="taxonomic scope" value="Eukaryota"/>
</dbReference>
<gene>
    <name evidence="15" type="ORF">BN7_6698</name>
</gene>
<feature type="domain" description="CAF1B/HIR1 beta-propeller" evidence="14">
    <location>
        <begin position="22"/>
        <end position="352"/>
    </location>
</feature>
<dbReference type="Pfam" id="PF09453">
    <property type="entry name" value="HIRA_B"/>
    <property type="match status" value="1"/>
</dbReference>
<dbReference type="GO" id="GO:0005634">
    <property type="term" value="C:nucleus"/>
    <property type="evidence" value="ECO:0007669"/>
    <property type="project" value="UniProtKB-SubCell"/>
</dbReference>
<feature type="repeat" description="WD" evidence="10">
    <location>
        <begin position="13"/>
        <end position="39"/>
    </location>
</feature>
<feature type="repeat" description="WD" evidence="10">
    <location>
        <begin position="62"/>
        <end position="94"/>
    </location>
</feature>